<evidence type="ECO:0000256" key="2">
    <source>
        <dbReference type="ARBA" id="ARBA00009082"/>
    </source>
</evidence>
<dbReference type="InterPro" id="IPR019306">
    <property type="entry name" value="TMEM231"/>
</dbReference>
<reference evidence="13" key="1">
    <citation type="submission" date="2016-01" db="EMBL/GenBank/DDBJ databases">
        <title>Reference transcriptome for the parasite Schistocephalus solidus: insights into the molecular evolution of parasitism.</title>
        <authorList>
            <person name="Hebert F.O."/>
            <person name="Grambauer S."/>
            <person name="Barber I."/>
            <person name="Landry C.R."/>
            <person name="Aubin-Horth N."/>
        </authorList>
    </citation>
    <scope>NUCLEOTIDE SEQUENCE</scope>
</reference>
<name>A0A0X3P1N0_SCHSO</name>
<evidence type="ECO:0000256" key="7">
    <source>
        <dbReference type="ARBA" id="ARBA00023069"/>
    </source>
</evidence>
<sequence length="295" mass="33501">MPHVTVYRAARLKRYFAPFVSFATFFRLTFFVSSLFIPFLIAYRSSGFWLTRIISFEQPLFKATREIYFEAHSVDQTYSWSTIPGLNPQLTSSLTVPALYFVEFDDNNDGILDGCNLAFSLPITDTVIMFYALVVLAKTNGNSVSRLPLMIELKSLGEIGAKDVSLTSPVSVLTQPVLKKEPSLQTMAHGSVHISDFYPDVVKKYLAKEPIVLKIQPELAIWTPGYSSQDDPFTANITLLYKTVRVESPVDFWQQLLYGWIQYLPLLVFCLYVSNQIQNFAFSNNFFDNCLVKPG</sequence>
<evidence type="ECO:0000256" key="12">
    <source>
        <dbReference type="SAM" id="Phobius"/>
    </source>
</evidence>
<keyword evidence="5 12" id="KW-0812">Transmembrane</keyword>
<organism evidence="13">
    <name type="scientific">Schistocephalus solidus</name>
    <name type="common">Tapeworm</name>
    <dbReference type="NCBI Taxonomy" id="70667"/>
    <lineage>
        <taxon>Eukaryota</taxon>
        <taxon>Metazoa</taxon>
        <taxon>Spiralia</taxon>
        <taxon>Lophotrochozoa</taxon>
        <taxon>Platyhelminthes</taxon>
        <taxon>Cestoda</taxon>
        <taxon>Eucestoda</taxon>
        <taxon>Diphyllobothriidea</taxon>
        <taxon>Diphyllobothriidae</taxon>
        <taxon>Schistocephalus</taxon>
    </lineage>
</organism>
<comment type="function">
    <text evidence="11">Transmembrane component of the tectonic-like complex, a complex localized at the transition zone of primary cilia and acting as a barrier that prevents diffusion of transmembrane proteins between the cilia and plasma membranes. Required for ciliogenesis and sonic hedgehog/SHH signaling.</text>
</comment>
<feature type="transmembrane region" description="Helical" evidence="12">
    <location>
        <begin position="20"/>
        <end position="43"/>
    </location>
</feature>
<keyword evidence="7" id="KW-0969">Cilium</keyword>
<dbReference type="PANTHER" id="PTHR14605">
    <property type="entry name" value="CHST5 PROTEIN"/>
    <property type="match status" value="1"/>
</dbReference>
<dbReference type="GO" id="GO:0032880">
    <property type="term" value="P:regulation of protein localization"/>
    <property type="evidence" value="ECO:0007669"/>
    <property type="project" value="TreeGrafter"/>
</dbReference>
<dbReference type="GO" id="GO:0060170">
    <property type="term" value="C:ciliary membrane"/>
    <property type="evidence" value="ECO:0007669"/>
    <property type="project" value="UniProtKB-SubCell"/>
</dbReference>
<dbReference type="AlphaFoldDB" id="A0A0X3P1N0"/>
<evidence type="ECO:0000256" key="8">
    <source>
        <dbReference type="ARBA" id="ARBA00023136"/>
    </source>
</evidence>
<keyword evidence="10" id="KW-0966">Cell projection</keyword>
<evidence type="ECO:0000256" key="9">
    <source>
        <dbReference type="ARBA" id="ARBA00023180"/>
    </source>
</evidence>
<dbReference type="Pfam" id="PF10149">
    <property type="entry name" value="TM231"/>
    <property type="match status" value="1"/>
</dbReference>
<evidence type="ECO:0000256" key="5">
    <source>
        <dbReference type="ARBA" id="ARBA00022692"/>
    </source>
</evidence>
<keyword evidence="9" id="KW-0325">Glycoprotein</keyword>
<evidence type="ECO:0000256" key="4">
    <source>
        <dbReference type="ARBA" id="ARBA00022475"/>
    </source>
</evidence>
<dbReference type="GO" id="GO:0060271">
    <property type="term" value="P:cilium assembly"/>
    <property type="evidence" value="ECO:0007669"/>
    <property type="project" value="TreeGrafter"/>
</dbReference>
<evidence type="ECO:0000313" key="13">
    <source>
        <dbReference type="EMBL" id="JAP45775.1"/>
    </source>
</evidence>
<protein>
    <recommendedName>
        <fullName evidence="3">Transmembrane protein 231</fullName>
    </recommendedName>
</protein>
<keyword evidence="6 12" id="KW-1133">Transmembrane helix</keyword>
<comment type="subcellular location">
    <subcellularLocation>
        <location evidence="1">Cell projection</location>
        <location evidence="1">Cilium membrane</location>
        <topology evidence="1">Multi-pass membrane protein</topology>
    </subcellularLocation>
</comment>
<proteinExistence type="inferred from homology"/>
<keyword evidence="8 12" id="KW-0472">Membrane</keyword>
<evidence type="ECO:0000256" key="3">
    <source>
        <dbReference type="ARBA" id="ARBA00015087"/>
    </source>
</evidence>
<accession>A0A0X3P1N0</accession>
<keyword evidence="4" id="KW-1003">Cell membrane</keyword>
<evidence type="ECO:0000256" key="11">
    <source>
        <dbReference type="ARBA" id="ARBA00024803"/>
    </source>
</evidence>
<evidence type="ECO:0000256" key="6">
    <source>
        <dbReference type="ARBA" id="ARBA00022989"/>
    </source>
</evidence>
<evidence type="ECO:0000256" key="1">
    <source>
        <dbReference type="ARBA" id="ARBA00004272"/>
    </source>
</evidence>
<gene>
    <name evidence="13" type="primary">TM231</name>
    <name evidence="13" type="ORF">TR97063</name>
</gene>
<comment type="similarity">
    <text evidence="2">Belongs to the TMEM231 family.</text>
</comment>
<dbReference type="GO" id="GO:0035869">
    <property type="term" value="C:ciliary transition zone"/>
    <property type="evidence" value="ECO:0007669"/>
    <property type="project" value="TreeGrafter"/>
</dbReference>
<dbReference type="PANTHER" id="PTHR14605:SF1">
    <property type="entry name" value="TRANSMEMBRANE PROTEIN 231"/>
    <property type="match status" value="1"/>
</dbReference>
<evidence type="ECO:0000256" key="10">
    <source>
        <dbReference type="ARBA" id="ARBA00023273"/>
    </source>
</evidence>
<dbReference type="EMBL" id="GEEE01017450">
    <property type="protein sequence ID" value="JAP45775.1"/>
    <property type="molecule type" value="Transcribed_RNA"/>
</dbReference>